<dbReference type="PANTHER" id="PTHR33223:SF8">
    <property type="entry name" value="OS04G0172440 PROTEIN"/>
    <property type="match status" value="1"/>
</dbReference>
<feature type="region of interest" description="Disordered" evidence="1">
    <location>
        <begin position="1"/>
        <end position="60"/>
    </location>
</feature>
<reference evidence="3" key="1">
    <citation type="journal article" date="2005" name="BMC Biol.">
        <title>The sequence of rice chromosomes 11 and 12, rich in disease resistance genes and recent gene duplications.</title>
        <authorList>
            <consortium name="The rice chromosomes 11 and 12 sequencing consortia"/>
        </authorList>
    </citation>
    <scope>NUCLEOTIDE SEQUENCE [LARGE SCALE GENOMIC DNA]</scope>
</reference>
<evidence type="ECO:0000256" key="1">
    <source>
        <dbReference type="SAM" id="MobiDB-lite"/>
    </source>
</evidence>
<reference evidence="3" key="3">
    <citation type="submission" date="2006-01" db="EMBL/GenBank/DDBJ databases">
        <authorList>
            <person name="Buell R."/>
        </authorList>
    </citation>
    <scope>NUCLEOTIDE SEQUENCE</scope>
</reference>
<feature type="compositionally biased region" description="Low complexity" evidence="1">
    <location>
        <begin position="356"/>
        <end position="368"/>
    </location>
</feature>
<dbReference type="Pfam" id="PF03732">
    <property type="entry name" value="Retrotrans_gag"/>
    <property type="match status" value="1"/>
</dbReference>
<feature type="compositionally biased region" description="Basic and acidic residues" evidence="1">
    <location>
        <begin position="320"/>
        <end position="342"/>
    </location>
</feature>
<protein>
    <submittedName>
        <fullName evidence="3">Retrotransposon protein, putative, unclassified</fullName>
    </submittedName>
</protein>
<evidence type="ECO:0000313" key="3">
    <source>
        <dbReference type="EMBL" id="ABA97324.1"/>
    </source>
</evidence>
<feature type="compositionally biased region" description="Polar residues" evidence="1">
    <location>
        <begin position="34"/>
        <end position="48"/>
    </location>
</feature>
<gene>
    <name evidence="3" type="ordered locus">LOC_Os12g15880</name>
</gene>
<proteinExistence type="predicted"/>
<feature type="compositionally biased region" description="Basic and acidic residues" evidence="1">
    <location>
        <begin position="369"/>
        <end position="381"/>
    </location>
</feature>
<dbReference type="InterPro" id="IPR005162">
    <property type="entry name" value="Retrotrans_gag_dom"/>
</dbReference>
<feature type="compositionally biased region" description="Basic and acidic residues" evidence="1">
    <location>
        <begin position="277"/>
        <end position="311"/>
    </location>
</feature>
<dbReference type="AlphaFoldDB" id="Q2QUL2"/>
<feature type="domain" description="Retrotransposon gag" evidence="2">
    <location>
        <begin position="444"/>
        <end position="533"/>
    </location>
</feature>
<sequence length="553" mass="62837">MPISAGPSMTRNENAVAVTQDGSTSKVPPGEVENGTSTTSELKKNSNAAKPCRSDKKHKLTRITSKATGSWCPIQKSRKHTLQACWVFLNARTKIRACKERGIQRVSPTRGVYCPIHKTKNHDLSSCKFFLSVTKMPSPKVQQPGKTLRDEDKERGMTLTPDCFIDVIDIGSSEPLVLHLLEDYDSSSTSTRRETERLRESVTNLSNAFEEAAAATHPEQQPTAGANGENPEQRESPYRASPPPHGTSNLCDHPNGNREARRTRENENRPRHHVSSRHHDNEERGRHSNEDRDCDHHHNRHIRDDRERRTPADTSRGRRHHDEDDRERRRDNNGGRRQDSREHGRRSRNPTPEPSDPSSSSSSSSSTSSDRHPRRTYDRRQPTAPSAGCRAFGRSLHDVRWPKRFRPGAVEKYDGSTDPEEFLQVYSTVLYAVGSDDNALANYLPTALKGSARSWLMHLPPYSISSWADLWQQFVANFQGTYKRHAIEDDLHALTQSSGESLREYVRHFNECRNTIPEITDASVIRAFKSGVRDRYTTQELATRRITTTRRLF</sequence>
<dbReference type="PANTHER" id="PTHR33223">
    <property type="entry name" value="CCHC-TYPE DOMAIN-CONTAINING PROTEIN"/>
    <property type="match status" value="1"/>
</dbReference>
<reference evidence="3" key="2">
    <citation type="submission" date="2005-04" db="EMBL/GenBank/DDBJ databases">
        <authorList>
            <person name="Buell C.R."/>
            <person name="Wing R.A."/>
            <person name="McCombie W.A."/>
            <person name="Ouyang S."/>
        </authorList>
    </citation>
    <scope>NUCLEOTIDE SEQUENCE</scope>
</reference>
<name>Q2QUL2_ORYSJ</name>
<evidence type="ECO:0000259" key="2">
    <source>
        <dbReference type="Pfam" id="PF03732"/>
    </source>
</evidence>
<feature type="region of interest" description="Disordered" evidence="1">
    <location>
        <begin position="212"/>
        <end position="391"/>
    </location>
</feature>
<organism evidence="3">
    <name type="scientific">Oryza sativa subsp. japonica</name>
    <name type="common">Rice</name>
    <dbReference type="NCBI Taxonomy" id="39947"/>
    <lineage>
        <taxon>Eukaryota</taxon>
        <taxon>Viridiplantae</taxon>
        <taxon>Streptophyta</taxon>
        <taxon>Embryophyta</taxon>
        <taxon>Tracheophyta</taxon>
        <taxon>Spermatophyta</taxon>
        <taxon>Magnoliopsida</taxon>
        <taxon>Liliopsida</taxon>
        <taxon>Poales</taxon>
        <taxon>Poaceae</taxon>
        <taxon>BOP clade</taxon>
        <taxon>Oryzoideae</taxon>
        <taxon>Oryzeae</taxon>
        <taxon>Oryzinae</taxon>
        <taxon>Oryza</taxon>
        <taxon>Oryza sativa</taxon>
    </lineage>
</organism>
<dbReference type="EMBL" id="DP000011">
    <property type="protein sequence ID" value="ABA97324.1"/>
    <property type="molecule type" value="Genomic_DNA"/>
</dbReference>
<feature type="compositionally biased region" description="Basic and acidic residues" evidence="1">
    <location>
        <begin position="255"/>
        <end position="269"/>
    </location>
</feature>
<accession>Q2QUL2</accession>